<keyword evidence="2" id="KW-1185">Reference proteome</keyword>
<accession>A0A329R053</accession>
<comment type="caution">
    <text evidence="1">The sequence shown here is derived from an EMBL/GenBank/DDBJ whole genome shotgun (WGS) entry which is preliminary data.</text>
</comment>
<dbReference type="AlphaFoldDB" id="A0A329R053"/>
<dbReference type="EMBL" id="QMIG01000002">
    <property type="protein sequence ID" value="RAW18000.1"/>
    <property type="molecule type" value="Genomic_DNA"/>
</dbReference>
<organism evidence="1 2">
    <name type="scientific">Phytoactinopolyspora halophila</name>
    <dbReference type="NCBI Taxonomy" id="1981511"/>
    <lineage>
        <taxon>Bacteria</taxon>
        <taxon>Bacillati</taxon>
        <taxon>Actinomycetota</taxon>
        <taxon>Actinomycetes</taxon>
        <taxon>Jiangellales</taxon>
        <taxon>Jiangellaceae</taxon>
        <taxon>Phytoactinopolyspora</taxon>
    </lineage>
</organism>
<evidence type="ECO:0000313" key="2">
    <source>
        <dbReference type="Proteomes" id="UP000250462"/>
    </source>
</evidence>
<dbReference type="Proteomes" id="UP000250462">
    <property type="component" value="Unassembled WGS sequence"/>
</dbReference>
<protein>
    <submittedName>
        <fullName evidence="1">Uncharacterized protein</fullName>
    </submittedName>
</protein>
<reference evidence="1 2" key="1">
    <citation type="submission" date="2018-06" db="EMBL/GenBank/DDBJ databases">
        <title>Phytoactinopolyspora halophila sp. nov., a novel halophilic actinomycete isolated from a saline soil in China.</title>
        <authorList>
            <person name="Tang S.-K."/>
        </authorList>
    </citation>
    <scope>NUCLEOTIDE SEQUENCE [LARGE SCALE GENOMIC DNA]</scope>
    <source>
        <strain evidence="1 2">YIM 96934</strain>
    </source>
</reference>
<sequence length="134" mass="15283">MVVSSFCGVYADEGRQDCLCHYDYERGKDTYPEAHLQVYGTSPALKSMTKASGVRRVAGLEKLHFPVGGRRYRPTLEDIVEFLIVEKFATGRDGWEQVVQENRDRFLEIQLRAAIRRRPDVAHQVLNELPAAES</sequence>
<proteinExistence type="predicted"/>
<evidence type="ECO:0000313" key="1">
    <source>
        <dbReference type="EMBL" id="RAW18000.1"/>
    </source>
</evidence>
<name>A0A329R053_9ACTN</name>
<gene>
    <name evidence="1" type="ORF">DPM12_03965</name>
</gene>